<sequence>MPRFRLLLAPICSVFLWCAGLWPLPATLITPPLPPFAGQSRGHLFAHLSMLLRVPLPWVKRLPWWEGGSNRLLLTSKTIKRLPKREKFFFAF</sequence>
<organism evidence="1">
    <name type="scientific">Anopheles darlingi</name>
    <name type="common">Mosquito</name>
    <dbReference type="NCBI Taxonomy" id="43151"/>
    <lineage>
        <taxon>Eukaryota</taxon>
        <taxon>Metazoa</taxon>
        <taxon>Ecdysozoa</taxon>
        <taxon>Arthropoda</taxon>
        <taxon>Hexapoda</taxon>
        <taxon>Insecta</taxon>
        <taxon>Pterygota</taxon>
        <taxon>Neoptera</taxon>
        <taxon>Endopterygota</taxon>
        <taxon>Diptera</taxon>
        <taxon>Nematocera</taxon>
        <taxon>Culicoidea</taxon>
        <taxon>Culicidae</taxon>
        <taxon>Anophelinae</taxon>
        <taxon>Anopheles</taxon>
    </lineage>
</organism>
<proteinExistence type="predicted"/>
<name>A0A2M4DMI5_ANODA</name>
<protein>
    <submittedName>
        <fullName evidence="1">Putative secreted protein</fullName>
    </submittedName>
</protein>
<dbReference type="EMBL" id="GGFL01014586">
    <property type="protein sequence ID" value="MBW78764.1"/>
    <property type="molecule type" value="Transcribed_RNA"/>
</dbReference>
<evidence type="ECO:0000313" key="1">
    <source>
        <dbReference type="EMBL" id="MBW78764.1"/>
    </source>
</evidence>
<accession>A0A2M4DMI5</accession>
<dbReference type="AlphaFoldDB" id="A0A2M4DMI5"/>
<reference evidence="1" key="1">
    <citation type="submission" date="2018-01" db="EMBL/GenBank/DDBJ databases">
        <title>An insight into the sialome of Amazonian anophelines.</title>
        <authorList>
            <person name="Ribeiro J.M."/>
            <person name="Scarpassa V."/>
            <person name="Calvo E."/>
        </authorList>
    </citation>
    <scope>NUCLEOTIDE SEQUENCE</scope>
</reference>